<keyword evidence="2" id="KW-1185">Reference proteome</keyword>
<sequence length="66" mass="7286">EIGLSLVRWKDGAVVMHRLSSSFLKGSSSIHARVISLFGLYGTCIDGHGTWGGYGYSHTLSWYFYG</sequence>
<reference evidence="1" key="1">
    <citation type="submission" date="2023-11" db="EMBL/GenBank/DDBJ databases">
        <authorList>
            <person name="De Vega J J."/>
            <person name="De Vega J J."/>
        </authorList>
    </citation>
    <scope>NUCLEOTIDE SEQUENCE</scope>
</reference>
<accession>A0AAD2HJ54</accession>
<evidence type="ECO:0000313" key="1">
    <source>
        <dbReference type="EMBL" id="CAK5276255.1"/>
    </source>
</evidence>
<dbReference type="AlphaFoldDB" id="A0AAD2HJ54"/>
<comment type="caution">
    <text evidence="1">The sequence shown here is derived from an EMBL/GenBank/DDBJ whole genome shotgun (WGS) entry which is preliminary data.</text>
</comment>
<evidence type="ECO:0000313" key="2">
    <source>
        <dbReference type="Proteomes" id="UP001295794"/>
    </source>
</evidence>
<organism evidence="1 2">
    <name type="scientific">Mycena citricolor</name>
    <dbReference type="NCBI Taxonomy" id="2018698"/>
    <lineage>
        <taxon>Eukaryota</taxon>
        <taxon>Fungi</taxon>
        <taxon>Dikarya</taxon>
        <taxon>Basidiomycota</taxon>
        <taxon>Agaricomycotina</taxon>
        <taxon>Agaricomycetes</taxon>
        <taxon>Agaricomycetidae</taxon>
        <taxon>Agaricales</taxon>
        <taxon>Marasmiineae</taxon>
        <taxon>Mycenaceae</taxon>
        <taxon>Mycena</taxon>
    </lineage>
</organism>
<protein>
    <submittedName>
        <fullName evidence="1">Uncharacterized protein</fullName>
    </submittedName>
</protein>
<feature type="non-terminal residue" evidence="1">
    <location>
        <position position="66"/>
    </location>
</feature>
<dbReference type="EMBL" id="CAVNYO010000405">
    <property type="protein sequence ID" value="CAK5276255.1"/>
    <property type="molecule type" value="Genomic_DNA"/>
</dbReference>
<dbReference type="Proteomes" id="UP001295794">
    <property type="component" value="Unassembled WGS sequence"/>
</dbReference>
<gene>
    <name evidence="1" type="ORF">MYCIT1_LOCUS24371</name>
</gene>
<name>A0AAD2HJ54_9AGAR</name>
<proteinExistence type="predicted"/>